<name>A0A7S0HQB3_9CRYP</name>
<keyword evidence="1" id="KW-1133">Transmembrane helix</keyword>
<gene>
    <name evidence="2" type="ORF">HPHI1048_LOCUS14051</name>
</gene>
<reference evidence="2" key="1">
    <citation type="submission" date="2021-01" db="EMBL/GenBank/DDBJ databases">
        <authorList>
            <person name="Corre E."/>
            <person name="Pelletier E."/>
            <person name="Niang G."/>
            <person name="Scheremetjew M."/>
            <person name="Finn R."/>
            <person name="Kale V."/>
            <person name="Holt S."/>
            <person name="Cochrane G."/>
            <person name="Meng A."/>
            <person name="Brown T."/>
            <person name="Cohen L."/>
        </authorList>
    </citation>
    <scope>NUCLEOTIDE SEQUENCE</scope>
    <source>
        <strain evidence="2">CCMP325</strain>
    </source>
</reference>
<evidence type="ECO:0000313" key="2">
    <source>
        <dbReference type="EMBL" id="CAD8490703.1"/>
    </source>
</evidence>
<keyword evidence="1" id="KW-0472">Membrane</keyword>
<dbReference type="AlphaFoldDB" id="A0A7S0HQB3"/>
<organism evidence="2">
    <name type="scientific">Hanusia phi</name>
    <dbReference type="NCBI Taxonomy" id="3032"/>
    <lineage>
        <taxon>Eukaryota</taxon>
        <taxon>Cryptophyceae</taxon>
        <taxon>Pyrenomonadales</taxon>
        <taxon>Geminigeraceae</taxon>
        <taxon>Hanusia</taxon>
    </lineage>
</organism>
<dbReference type="EMBL" id="HBEO01020763">
    <property type="protein sequence ID" value="CAD8490703.1"/>
    <property type="molecule type" value="Transcribed_RNA"/>
</dbReference>
<proteinExistence type="predicted"/>
<keyword evidence="1" id="KW-0812">Transmembrane</keyword>
<feature type="transmembrane region" description="Helical" evidence="1">
    <location>
        <begin position="136"/>
        <end position="160"/>
    </location>
</feature>
<protein>
    <submittedName>
        <fullName evidence="2">Uncharacterized protein</fullName>
    </submittedName>
</protein>
<accession>A0A7S0HQB3</accession>
<evidence type="ECO:0000256" key="1">
    <source>
        <dbReference type="SAM" id="Phobius"/>
    </source>
</evidence>
<sequence length="489" mass="56508">MTDMNEDVAWSCEVCQDEIQGIIWQCMRGHLFCGDCCTLMLSETGQHACRACGATMDGYRNRALERLREKADRKGQASHESSAGMVRRRKVGNDAYAIWTKFVNRLDNSREVDPALRSERSGKVGGRVEVDKRLEWLTWIVFALISTCVLLILTLAYLIVLHSLGFSSSFLPSGSPHFAANVSVPSLWQGAQQSSAEVHHEEEFEDDHEHIDNLTGKNDSGLDWAYIPIPRPILQCDFREGDVVVIEWTWVIMADSMGFAFQDSLRSVDKFDHRGNHDLEYGVWVCMVPEAIVRQPCVKYLPSGESDLACFKFHEQKREFHFWRWNFGPEKGYTPVSWKEVEAGRPVKCNYHPGQRITIAPGEIEHMWRTHHAFNGSLPPSEAQGNFKRWWCIGPHLMTVIRMRISPTKEWLTKEYLEQDKSLDRPCLKWSDDIGSYYDYFAFDLACMRYDEVNKNFFFWNWNSMRTDPGKIGYSVAYRAVRRRGPLVM</sequence>